<reference evidence="2" key="1">
    <citation type="journal article" date="2019" name="Int. J. Syst. Evol. Microbiol.">
        <title>The Global Catalogue of Microorganisms (GCM) 10K type strain sequencing project: providing services to taxonomists for standard genome sequencing and annotation.</title>
        <authorList>
            <consortium name="The Broad Institute Genomics Platform"/>
            <consortium name="The Broad Institute Genome Sequencing Center for Infectious Disease"/>
            <person name="Wu L."/>
            <person name="Ma J."/>
        </authorList>
    </citation>
    <scope>NUCLEOTIDE SEQUENCE [LARGE SCALE GENOMIC DNA]</scope>
    <source>
        <strain evidence="2">NBRC 112416</strain>
    </source>
</reference>
<dbReference type="EMBL" id="BSNS01000009">
    <property type="protein sequence ID" value="GLQ54797.1"/>
    <property type="molecule type" value="Genomic_DNA"/>
</dbReference>
<accession>A0ABQ5W405</accession>
<protein>
    <submittedName>
        <fullName evidence="1">Uncharacterized protein</fullName>
    </submittedName>
</protein>
<evidence type="ECO:0000313" key="2">
    <source>
        <dbReference type="Proteomes" id="UP001156691"/>
    </source>
</evidence>
<dbReference type="Proteomes" id="UP001156691">
    <property type="component" value="Unassembled WGS sequence"/>
</dbReference>
<evidence type="ECO:0000313" key="1">
    <source>
        <dbReference type="EMBL" id="GLQ54797.1"/>
    </source>
</evidence>
<proteinExistence type="predicted"/>
<comment type="caution">
    <text evidence="1">The sequence shown here is derived from an EMBL/GenBank/DDBJ whole genome shotgun (WGS) entry which is preliminary data.</text>
</comment>
<name>A0ABQ5W405_9HYPH</name>
<sequence>MVRISRRKVLFGAVGVMSVLAARDFFLLYCRNVSRNTPDFFASLGDESVFGAAKAVGRQVRRLHPDFGTETMLARFYGERPLLVEAAEETCLDTRKAMLQNQCAEDFANGRCLVIDGWVISETEAQLCAAVA</sequence>
<gene>
    <name evidence="1" type="ORF">GCM10010862_20560</name>
</gene>
<organism evidence="1 2">
    <name type="scientific">Devosia nitrariae</name>
    <dbReference type="NCBI Taxonomy" id="2071872"/>
    <lineage>
        <taxon>Bacteria</taxon>
        <taxon>Pseudomonadati</taxon>
        <taxon>Pseudomonadota</taxon>
        <taxon>Alphaproteobacteria</taxon>
        <taxon>Hyphomicrobiales</taxon>
        <taxon>Devosiaceae</taxon>
        <taxon>Devosia</taxon>
    </lineage>
</organism>
<keyword evidence="2" id="KW-1185">Reference proteome</keyword>
<dbReference type="RefSeq" id="WP_284340241.1">
    <property type="nucleotide sequence ID" value="NZ_BSNS01000009.1"/>
</dbReference>